<dbReference type="Pfam" id="PF10676">
    <property type="entry name" value="gerPA"/>
    <property type="match status" value="1"/>
</dbReference>
<dbReference type="InterPro" id="IPR019618">
    <property type="entry name" value="Spore_germination_GerPA"/>
</dbReference>
<organism evidence="3 4">
    <name type="scientific">Oceanobacillus chungangensis</name>
    <dbReference type="NCBI Taxonomy" id="1229152"/>
    <lineage>
        <taxon>Bacteria</taxon>
        <taxon>Bacillati</taxon>
        <taxon>Bacillota</taxon>
        <taxon>Bacilli</taxon>
        <taxon>Bacillales</taxon>
        <taxon>Bacillaceae</taxon>
        <taxon>Oceanobacillus</taxon>
    </lineage>
</organism>
<reference evidence="4" key="1">
    <citation type="submission" date="2017-11" db="EMBL/GenBank/DDBJ databases">
        <authorList>
            <person name="Zhu W."/>
        </authorList>
    </citation>
    <scope>NUCLEOTIDE SEQUENCE [LARGE SCALE GENOMIC DNA]</scope>
    <source>
        <strain evidence="4">CAU 1051</strain>
    </source>
</reference>
<protein>
    <recommendedName>
        <fullName evidence="5">Spore germination protein</fullName>
    </recommendedName>
</protein>
<dbReference type="AlphaFoldDB" id="A0A3D8PYS6"/>
<keyword evidence="4" id="KW-1185">Reference proteome</keyword>
<evidence type="ECO:0000256" key="1">
    <source>
        <dbReference type="ARBA" id="ARBA00008103"/>
    </source>
</evidence>
<comment type="caution">
    <text evidence="3">The sequence shown here is derived from an EMBL/GenBank/DDBJ whole genome shotgun (WGS) entry which is preliminary data.</text>
</comment>
<evidence type="ECO:0000313" key="4">
    <source>
        <dbReference type="Proteomes" id="UP000256520"/>
    </source>
</evidence>
<dbReference type="OrthoDB" id="2382149at2"/>
<proteinExistence type="inferred from homology"/>
<gene>
    <name evidence="3" type="ORF">CWR45_07645</name>
</gene>
<sequence>MPSIVGPIKINSVTGGVINFGDSFYLSPKSNSKTNTGSGSLNTGDFMTTNTGFSSTNPFDPDVNDQNNTANA</sequence>
<dbReference type="RefSeq" id="WP_115749272.1">
    <property type="nucleotide sequence ID" value="NZ_PIOD01000006.1"/>
</dbReference>
<feature type="region of interest" description="Disordered" evidence="2">
    <location>
        <begin position="29"/>
        <end position="72"/>
    </location>
</feature>
<evidence type="ECO:0000256" key="2">
    <source>
        <dbReference type="SAM" id="MobiDB-lite"/>
    </source>
</evidence>
<comment type="similarity">
    <text evidence="1">Belongs to the GerPA/GerPF family.</text>
</comment>
<dbReference type="EMBL" id="PIOD01000006">
    <property type="protein sequence ID" value="RDW19925.1"/>
    <property type="molecule type" value="Genomic_DNA"/>
</dbReference>
<evidence type="ECO:0008006" key="5">
    <source>
        <dbReference type="Google" id="ProtNLM"/>
    </source>
</evidence>
<evidence type="ECO:0000313" key="3">
    <source>
        <dbReference type="EMBL" id="RDW19925.1"/>
    </source>
</evidence>
<dbReference type="Proteomes" id="UP000256520">
    <property type="component" value="Unassembled WGS sequence"/>
</dbReference>
<dbReference type="PANTHER" id="PTHR37808">
    <property type="entry name" value="SPORE GERMINATION PROTEIN-LIKE PROTEIN YDZR-RELATED"/>
    <property type="match status" value="1"/>
</dbReference>
<dbReference type="PANTHER" id="PTHR37808:SF1">
    <property type="entry name" value="SPORE GERMINATION PROTEIN-LIKE PROTEIN YDZR"/>
    <property type="match status" value="1"/>
</dbReference>
<accession>A0A3D8PYS6</accession>
<name>A0A3D8PYS6_9BACI</name>